<comment type="subunit">
    <text evidence="8">Homotrimer.</text>
</comment>
<evidence type="ECO:0000256" key="7">
    <source>
        <dbReference type="ARBA" id="ARBA00023315"/>
    </source>
</evidence>
<comment type="catalytic activity">
    <reaction evidence="8">
        <text>a (3R)-hydroxyacyl-[ACP] + UDP-N-acetyl-alpha-D-glucosamine = a UDP-3-O-[(3R)-3-hydroxyacyl]-N-acetyl-alpha-D-glucosamine + holo-[ACP]</text>
        <dbReference type="Rhea" id="RHEA:67812"/>
        <dbReference type="Rhea" id="RHEA-COMP:9685"/>
        <dbReference type="Rhea" id="RHEA-COMP:9945"/>
        <dbReference type="ChEBI" id="CHEBI:57705"/>
        <dbReference type="ChEBI" id="CHEBI:64479"/>
        <dbReference type="ChEBI" id="CHEBI:78827"/>
        <dbReference type="ChEBI" id="CHEBI:173225"/>
        <dbReference type="EC" id="2.3.1.129"/>
    </reaction>
</comment>
<dbReference type="HOGENOM" id="CLU_061249_0_0_6"/>
<dbReference type="EC" id="2.3.1.129" evidence="8"/>
<evidence type="ECO:0000313" key="10">
    <source>
        <dbReference type="EMBL" id="AJQ94685.1"/>
    </source>
</evidence>
<dbReference type="InterPro" id="IPR037157">
    <property type="entry name" value="Acetyltransf_C_sf"/>
</dbReference>
<evidence type="ECO:0000259" key="9">
    <source>
        <dbReference type="Pfam" id="PF13720"/>
    </source>
</evidence>
<evidence type="ECO:0000256" key="5">
    <source>
        <dbReference type="ARBA" id="ARBA00022737"/>
    </source>
</evidence>
<evidence type="ECO:0000256" key="3">
    <source>
        <dbReference type="ARBA" id="ARBA00022556"/>
    </source>
</evidence>
<organism evidence="10 11">
    <name type="scientific">Gynuella sunshinyii YC6258</name>
    <dbReference type="NCBI Taxonomy" id="1445510"/>
    <lineage>
        <taxon>Bacteria</taxon>
        <taxon>Pseudomonadati</taxon>
        <taxon>Pseudomonadota</taxon>
        <taxon>Gammaproteobacteria</taxon>
        <taxon>Oceanospirillales</taxon>
        <taxon>Saccharospirillaceae</taxon>
        <taxon>Gynuella</taxon>
    </lineage>
</organism>
<dbReference type="PROSITE" id="PS00101">
    <property type="entry name" value="HEXAPEP_TRANSFERASES"/>
    <property type="match status" value="1"/>
</dbReference>
<dbReference type="PATRIC" id="fig|1445510.3.peg.2599"/>
<comment type="similarity">
    <text evidence="8">Belongs to the transferase hexapeptide repeat family. LpxA subfamily.</text>
</comment>
<dbReference type="SUPFAM" id="SSF51161">
    <property type="entry name" value="Trimeric LpxA-like enzymes"/>
    <property type="match status" value="1"/>
</dbReference>
<dbReference type="PANTHER" id="PTHR43480:SF1">
    <property type="entry name" value="ACYL-[ACYL-CARRIER-PROTEIN]--UDP-N-ACETYLGLUCOSAMINE O-ACYLTRANSFERASE, MITOCHONDRIAL-RELATED"/>
    <property type="match status" value="1"/>
</dbReference>
<dbReference type="NCBIfam" id="NF003657">
    <property type="entry name" value="PRK05289.1"/>
    <property type="match status" value="1"/>
</dbReference>
<dbReference type="Gene3D" id="1.20.1180.10">
    <property type="entry name" value="Udp N-acetylglucosamine O-acyltransferase, C-terminal domain"/>
    <property type="match status" value="1"/>
</dbReference>
<gene>
    <name evidence="8" type="primary">lpxA</name>
    <name evidence="10" type="ORF">YC6258_02647</name>
</gene>
<dbReference type="PIRSF" id="PIRSF000456">
    <property type="entry name" value="UDP-GlcNAc_acltr"/>
    <property type="match status" value="1"/>
</dbReference>
<accession>A0A0C5V5H2</accession>
<evidence type="ECO:0000256" key="6">
    <source>
        <dbReference type="ARBA" id="ARBA00023098"/>
    </source>
</evidence>
<dbReference type="GO" id="GO:0005737">
    <property type="term" value="C:cytoplasm"/>
    <property type="evidence" value="ECO:0007669"/>
    <property type="project" value="UniProtKB-SubCell"/>
</dbReference>
<protein>
    <recommendedName>
        <fullName evidence="8">Acyl-[acyl-carrier-protein]--UDP-N-acetylglucosamine O-acyltransferase</fullName>
        <shortName evidence="8">UDP-N-acetylglucosamine acyltransferase</shortName>
        <ecNumber evidence="8">2.3.1.129</ecNumber>
    </recommendedName>
</protein>
<evidence type="ECO:0000256" key="8">
    <source>
        <dbReference type="HAMAP-Rule" id="MF_00387"/>
    </source>
</evidence>
<keyword evidence="3 8" id="KW-0441">Lipid A biosynthesis</keyword>
<comment type="pathway">
    <text evidence="8">Glycolipid biosynthesis; lipid IV(A) biosynthesis; lipid IV(A) from (3R)-3-hydroxytetradecanoyl-[acyl-carrier-protein] and UDP-N-acetyl-alpha-D-glucosamine: step 1/6.</text>
</comment>
<keyword evidence="5 8" id="KW-0677">Repeat</keyword>
<dbReference type="EMBL" id="CP007142">
    <property type="protein sequence ID" value="AJQ94685.1"/>
    <property type="molecule type" value="Genomic_DNA"/>
</dbReference>
<dbReference type="STRING" id="1445510.YC6258_02647"/>
<comment type="subcellular location">
    <subcellularLocation>
        <location evidence="8">Cytoplasm</location>
    </subcellularLocation>
</comment>
<dbReference type="InterPro" id="IPR001451">
    <property type="entry name" value="Hexapep"/>
</dbReference>
<keyword evidence="7 8" id="KW-0012">Acyltransferase</keyword>
<dbReference type="Proteomes" id="UP000032266">
    <property type="component" value="Chromosome"/>
</dbReference>
<sequence length="257" mass="27977">MIHPTAVVDPAAKLAADVEVGPYSVIGAEVEIAEGTWVGPHVVIKGPTRIGRNNKIYQFASVGEDCQDKKYKGERTFLEIGDNNVIREFVTIQRGTVQDNSLTQIANGCLIMNYTHIAHDCVVGDNCVIANGTQLAGHVHLSNNVIIGGLSAIHQFCHVGSYVMIGGGTMIRNDVPAFVMAVGNPGVARGMNYEGMKRNGLPKAVINQLRKAYKLVYQSDLTVQKAIEEMENWDFDSEHVNLFIESIKASSRGILPE</sequence>
<dbReference type="NCBIfam" id="TIGR01852">
    <property type="entry name" value="lipid_A_lpxA"/>
    <property type="match status" value="1"/>
</dbReference>
<keyword evidence="6 8" id="KW-0443">Lipid metabolism</keyword>
<dbReference type="Pfam" id="PF13720">
    <property type="entry name" value="Acetyltransf_11"/>
    <property type="match status" value="1"/>
</dbReference>
<evidence type="ECO:0000256" key="4">
    <source>
        <dbReference type="ARBA" id="ARBA00022679"/>
    </source>
</evidence>
<dbReference type="Gene3D" id="2.160.10.10">
    <property type="entry name" value="Hexapeptide repeat proteins"/>
    <property type="match status" value="1"/>
</dbReference>
<name>A0A0C5V5H2_9GAMM</name>
<dbReference type="HAMAP" id="MF_00387">
    <property type="entry name" value="LpxA"/>
    <property type="match status" value="1"/>
</dbReference>
<dbReference type="InterPro" id="IPR011004">
    <property type="entry name" value="Trimer_LpxA-like_sf"/>
</dbReference>
<dbReference type="OrthoDB" id="9807278at2"/>
<dbReference type="InterPro" id="IPR010137">
    <property type="entry name" value="Lipid_A_LpxA"/>
</dbReference>
<dbReference type="CDD" id="cd03351">
    <property type="entry name" value="LbH_UDP-GlcNAc_AT"/>
    <property type="match status" value="1"/>
</dbReference>
<dbReference type="UniPathway" id="UPA00359">
    <property type="reaction ID" value="UER00477"/>
</dbReference>
<dbReference type="RefSeq" id="WP_044617174.1">
    <property type="nucleotide sequence ID" value="NZ_CP007142.1"/>
</dbReference>
<dbReference type="KEGG" id="gsn:YC6258_02647"/>
<dbReference type="InterPro" id="IPR018357">
    <property type="entry name" value="Hexapep_transf_CS"/>
</dbReference>
<dbReference type="AlphaFoldDB" id="A0A0C5V5H2"/>
<dbReference type="GO" id="GO:0008780">
    <property type="term" value="F:acyl-[acyl-carrier-protein]-UDP-N-acetylglucosamine O-acyltransferase activity"/>
    <property type="evidence" value="ECO:0007669"/>
    <property type="project" value="UniProtKB-UniRule"/>
</dbReference>
<keyword evidence="2 8" id="KW-0444">Lipid biosynthesis</keyword>
<keyword evidence="4 8" id="KW-0808">Transferase</keyword>
<keyword evidence="11" id="KW-1185">Reference proteome</keyword>
<comment type="function">
    <text evidence="8">Involved in the biosynthesis of lipid A, a phosphorylated glycolipid that anchors the lipopolysaccharide to the outer membrane of the cell.</text>
</comment>
<dbReference type="Pfam" id="PF00132">
    <property type="entry name" value="Hexapep"/>
    <property type="match status" value="1"/>
</dbReference>
<keyword evidence="1 8" id="KW-0963">Cytoplasm</keyword>
<proteinExistence type="inferred from homology"/>
<dbReference type="GO" id="GO:0009245">
    <property type="term" value="P:lipid A biosynthetic process"/>
    <property type="evidence" value="ECO:0007669"/>
    <property type="project" value="UniProtKB-UniRule"/>
</dbReference>
<evidence type="ECO:0000313" key="11">
    <source>
        <dbReference type="Proteomes" id="UP000032266"/>
    </source>
</evidence>
<dbReference type="PANTHER" id="PTHR43480">
    <property type="entry name" value="ACYL-[ACYL-CARRIER-PROTEIN]--UDP-N-ACETYLGLUCOSAMINE O-ACYLTRANSFERASE"/>
    <property type="match status" value="1"/>
</dbReference>
<evidence type="ECO:0000256" key="1">
    <source>
        <dbReference type="ARBA" id="ARBA00022490"/>
    </source>
</evidence>
<reference evidence="10 11" key="1">
    <citation type="submission" date="2014-01" db="EMBL/GenBank/DDBJ databases">
        <title>Full genme sequencing of cellulolytic bacterium Gynuella sunshinyii YC6258T gen. nov., sp. nov.</title>
        <authorList>
            <person name="Khan H."/>
            <person name="Chung E.J."/>
            <person name="Chung Y.R."/>
        </authorList>
    </citation>
    <scope>NUCLEOTIDE SEQUENCE [LARGE SCALE GENOMIC DNA]</scope>
    <source>
        <strain evidence="10 11">YC6258</strain>
    </source>
</reference>
<dbReference type="InterPro" id="IPR029098">
    <property type="entry name" value="Acetyltransf_C"/>
</dbReference>
<dbReference type="GO" id="GO:0016020">
    <property type="term" value="C:membrane"/>
    <property type="evidence" value="ECO:0007669"/>
    <property type="project" value="GOC"/>
</dbReference>
<evidence type="ECO:0000256" key="2">
    <source>
        <dbReference type="ARBA" id="ARBA00022516"/>
    </source>
</evidence>
<feature type="domain" description="UDP N-acetylglucosamine O-acyltransferase C-terminal" evidence="9">
    <location>
        <begin position="174"/>
        <end position="254"/>
    </location>
</feature>